<dbReference type="InterPro" id="IPR030999">
    <property type="entry name" value="Thiosulf_SoxX"/>
</dbReference>
<dbReference type="NCBIfam" id="TIGR04485">
    <property type="entry name" value="thiosulf_SoxX"/>
    <property type="match status" value="1"/>
</dbReference>
<reference evidence="6 7" key="1">
    <citation type="journal article" date="2015" name="Genome Announc.">
        <title>Complete Genome Sequence of Sedimenticola thiotaurini Strain SIP-G1, a Polyphosphate- and Polyhydroxyalkanoate-Accumulating Sulfur-Oxidizing Gammaproteobacterium Isolated from Salt Marsh Sediments.</title>
        <authorList>
            <person name="Flood B.E."/>
            <person name="Jones D.S."/>
            <person name="Bailey J.V."/>
        </authorList>
    </citation>
    <scope>NUCLEOTIDE SEQUENCE [LARGE SCALE GENOMIC DNA]</scope>
    <source>
        <strain evidence="6 7">SIP-G1</strain>
    </source>
</reference>
<gene>
    <name evidence="6" type="ORF">AAY24_16180</name>
</gene>
<evidence type="ECO:0000256" key="4">
    <source>
        <dbReference type="PROSITE-ProRule" id="PRU00433"/>
    </source>
</evidence>
<sequence>MVAEGRSIAMSRTKGNCLACHLIEDGESPGNIGPPLLAMKARYPDKAKLRAQIWDPTSVNAESAMVPFGRMRVLTEDEIDKVVEYIWTL</sequence>
<evidence type="ECO:0000313" key="6">
    <source>
        <dbReference type="EMBL" id="AKH22328.1"/>
    </source>
</evidence>
<evidence type="ECO:0000313" key="7">
    <source>
        <dbReference type="Proteomes" id="UP000034410"/>
    </source>
</evidence>
<keyword evidence="1 4" id="KW-0349">Heme</keyword>
<dbReference type="GO" id="GO:0020037">
    <property type="term" value="F:heme binding"/>
    <property type="evidence" value="ECO:0007669"/>
    <property type="project" value="InterPro"/>
</dbReference>
<evidence type="ECO:0000259" key="5">
    <source>
        <dbReference type="PROSITE" id="PS51007"/>
    </source>
</evidence>
<dbReference type="Gene3D" id="1.10.760.10">
    <property type="entry name" value="Cytochrome c-like domain"/>
    <property type="match status" value="1"/>
</dbReference>
<dbReference type="Proteomes" id="UP000034410">
    <property type="component" value="Chromosome"/>
</dbReference>
<protein>
    <recommendedName>
        <fullName evidence="5">Cytochrome c domain-containing protein</fullName>
    </recommendedName>
</protein>
<dbReference type="GO" id="GO:0046872">
    <property type="term" value="F:metal ion binding"/>
    <property type="evidence" value="ECO:0007669"/>
    <property type="project" value="UniProtKB-KW"/>
</dbReference>
<dbReference type="Pfam" id="PF00034">
    <property type="entry name" value="Cytochrom_C"/>
    <property type="match status" value="1"/>
</dbReference>
<dbReference type="GO" id="GO:0009055">
    <property type="term" value="F:electron transfer activity"/>
    <property type="evidence" value="ECO:0007669"/>
    <property type="project" value="InterPro"/>
</dbReference>
<dbReference type="InterPro" id="IPR036909">
    <property type="entry name" value="Cyt_c-like_dom_sf"/>
</dbReference>
<dbReference type="AlphaFoldDB" id="A0A0F7K5V4"/>
<name>A0A0F7K5V4_9GAMM</name>
<feature type="domain" description="Cytochrome c" evidence="5">
    <location>
        <begin position="1"/>
        <end position="89"/>
    </location>
</feature>
<dbReference type="PROSITE" id="PS51007">
    <property type="entry name" value="CYTC"/>
    <property type="match status" value="1"/>
</dbReference>
<dbReference type="EMBL" id="CP011412">
    <property type="protein sequence ID" value="AKH22328.1"/>
    <property type="molecule type" value="Genomic_DNA"/>
</dbReference>
<evidence type="ECO:0000256" key="3">
    <source>
        <dbReference type="ARBA" id="ARBA00023004"/>
    </source>
</evidence>
<dbReference type="SUPFAM" id="SSF46626">
    <property type="entry name" value="Cytochrome c"/>
    <property type="match status" value="1"/>
</dbReference>
<organism evidence="6 7">
    <name type="scientific">Sedimenticola thiotaurini</name>
    <dbReference type="NCBI Taxonomy" id="1543721"/>
    <lineage>
        <taxon>Bacteria</taxon>
        <taxon>Pseudomonadati</taxon>
        <taxon>Pseudomonadota</taxon>
        <taxon>Gammaproteobacteria</taxon>
        <taxon>Chromatiales</taxon>
        <taxon>Sedimenticolaceae</taxon>
        <taxon>Sedimenticola</taxon>
    </lineage>
</organism>
<proteinExistence type="predicted"/>
<evidence type="ECO:0000256" key="2">
    <source>
        <dbReference type="ARBA" id="ARBA00022723"/>
    </source>
</evidence>
<dbReference type="KEGG" id="seds:AAY24_16180"/>
<evidence type="ECO:0000256" key="1">
    <source>
        <dbReference type="ARBA" id="ARBA00022617"/>
    </source>
</evidence>
<dbReference type="InterPro" id="IPR009056">
    <property type="entry name" value="Cyt_c-like_dom"/>
</dbReference>
<accession>A0A0F7K5V4</accession>
<keyword evidence="3 4" id="KW-0408">Iron</keyword>
<keyword evidence="7" id="KW-1185">Reference proteome</keyword>
<keyword evidence="2 4" id="KW-0479">Metal-binding</keyword>